<feature type="region of interest" description="Disordered" evidence="1">
    <location>
        <begin position="1"/>
        <end position="30"/>
    </location>
</feature>
<feature type="compositionally biased region" description="Basic and acidic residues" evidence="1">
    <location>
        <begin position="118"/>
        <end position="134"/>
    </location>
</feature>
<feature type="region of interest" description="Disordered" evidence="1">
    <location>
        <begin position="61"/>
        <end position="93"/>
    </location>
</feature>
<dbReference type="EMBL" id="VCHE01000154">
    <property type="protein sequence ID" value="KAB2570047.1"/>
    <property type="molecule type" value="Genomic_DNA"/>
</dbReference>
<keyword evidence="2" id="KW-0812">Transmembrane</keyword>
<evidence type="ECO:0000313" key="3">
    <source>
        <dbReference type="EMBL" id="KAB2570047.1"/>
    </source>
</evidence>
<dbReference type="Proteomes" id="UP000325902">
    <property type="component" value="Unassembled WGS sequence"/>
</dbReference>
<keyword evidence="4" id="KW-1185">Reference proteome</keyword>
<accession>A0A5N5CXF3</accession>
<evidence type="ECO:0000256" key="2">
    <source>
        <dbReference type="SAM" id="Phobius"/>
    </source>
</evidence>
<proteinExistence type="predicted"/>
<dbReference type="OrthoDB" id="5304367at2759"/>
<reference evidence="3 4" key="1">
    <citation type="journal article" date="2019" name="Sci. Rep.">
        <title>A multi-omics analysis of the grapevine pathogen Lasiodiplodia theobromae reveals that temperature affects the expression of virulence- and pathogenicity-related genes.</title>
        <authorList>
            <person name="Felix C."/>
            <person name="Meneses R."/>
            <person name="Goncalves M.F.M."/>
            <person name="Tilleman L."/>
            <person name="Duarte A.S."/>
            <person name="Jorrin-Novo J.V."/>
            <person name="Van de Peer Y."/>
            <person name="Deforce D."/>
            <person name="Van Nieuwerburgh F."/>
            <person name="Esteves A.C."/>
            <person name="Alves A."/>
        </authorList>
    </citation>
    <scope>NUCLEOTIDE SEQUENCE [LARGE SCALE GENOMIC DNA]</scope>
    <source>
        <strain evidence="3 4">LA-SOL3</strain>
    </source>
</reference>
<gene>
    <name evidence="3" type="ORF">DBV05_g11280</name>
</gene>
<keyword evidence="2" id="KW-1133">Transmembrane helix</keyword>
<organism evidence="3 4">
    <name type="scientific">Lasiodiplodia theobromae</name>
    <dbReference type="NCBI Taxonomy" id="45133"/>
    <lineage>
        <taxon>Eukaryota</taxon>
        <taxon>Fungi</taxon>
        <taxon>Dikarya</taxon>
        <taxon>Ascomycota</taxon>
        <taxon>Pezizomycotina</taxon>
        <taxon>Dothideomycetes</taxon>
        <taxon>Dothideomycetes incertae sedis</taxon>
        <taxon>Botryosphaeriales</taxon>
        <taxon>Botryosphaeriaceae</taxon>
        <taxon>Lasiodiplodia</taxon>
    </lineage>
</organism>
<protein>
    <submittedName>
        <fullName evidence="3">Uncharacterized protein</fullName>
    </submittedName>
</protein>
<comment type="caution">
    <text evidence="3">The sequence shown here is derived from an EMBL/GenBank/DDBJ whole genome shotgun (WGS) entry which is preliminary data.</text>
</comment>
<dbReference type="AlphaFoldDB" id="A0A5N5CXF3"/>
<evidence type="ECO:0000256" key="1">
    <source>
        <dbReference type="SAM" id="MobiDB-lite"/>
    </source>
</evidence>
<feature type="region of interest" description="Disordered" evidence="1">
    <location>
        <begin position="106"/>
        <end position="134"/>
    </location>
</feature>
<keyword evidence="2" id="KW-0472">Membrane</keyword>
<sequence>MGGRQSVPRGPDGLNETSRPTRPPGSFKFNGRTMMAPLAAVTMASLLFVYTRTSIRAAKLNAQKHREADGGQISWKNEARRRHGQADQVSESSLLKEALFSKEQIKSSRDAHALSAEKSADAEALEKAKLERRG</sequence>
<evidence type="ECO:0000313" key="4">
    <source>
        <dbReference type="Proteomes" id="UP000325902"/>
    </source>
</evidence>
<feature type="transmembrane region" description="Helical" evidence="2">
    <location>
        <begin position="34"/>
        <end position="51"/>
    </location>
</feature>
<name>A0A5N5CXF3_9PEZI</name>